<gene>
    <name evidence="1" type="ORF">PHB09_087</name>
</gene>
<dbReference type="Proteomes" id="UP000827914">
    <property type="component" value="Segment"/>
</dbReference>
<keyword evidence="2" id="KW-1185">Reference proteome</keyword>
<evidence type="ECO:0000313" key="1">
    <source>
        <dbReference type="EMBL" id="UAV84583.1"/>
    </source>
</evidence>
<proteinExistence type="predicted"/>
<evidence type="ECO:0000313" key="2">
    <source>
        <dbReference type="Proteomes" id="UP000827914"/>
    </source>
</evidence>
<accession>A0AAE9BMR8</accession>
<dbReference type="EMBL" id="OK040171">
    <property type="protein sequence ID" value="UAV84583.1"/>
    <property type="molecule type" value="Genomic_DNA"/>
</dbReference>
<reference evidence="1" key="1">
    <citation type="submission" date="2021-09" db="EMBL/GenBank/DDBJ databases">
        <authorList>
            <person name="Liu Y."/>
        </authorList>
    </citation>
    <scope>NUCLEOTIDE SEQUENCE</scope>
</reference>
<name>A0AAE9BMR8_9CAUD</name>
<sequence>MSLVPKGVAVKIKRSIRGITWDHSFEEDDIAVSLGKDFGEHSRGTWSLFRNQDGDTQYLLPEHYTVLDSPVTAKPVDFIVEQTQSVKVEKAKAVYAVVDANDDVKATTADRDLARDFKAALGGKRLGVRILQYNNAKEIR</sequence>
<protein>
    <submittedName>
        <fullName evidence="1">Uncharacterized protein</fullName>
    </submittedName>
</protein>
<organism evidence="1 2">
    <name type="scientific">Pseudomonas phage PHB09</name>
    <dbReference type="NCBI Taxonomy" id="2867265"/>
    <lineage>
        <taxon>Viruses</taxon>
        <taxon>Duplodnaviria</taxon>
        <taxon>Heunggongvirae</taxon>
        <taxon>Uroviricota</taxon>
        <taxon>Caudoviricetes</taxon>
        <taxon>Vandenendeviridae</taxon>
        <taxon>Gorskivirinae</taxon>
        <taxon>Dilongvirus</taxon>
        <taxon>Dilongvirus PHB09</taxon>
    </lineage>
</organism>